<keyword evidence="2" id="KW-1185">Reference proteome</keyword>
<accession>A0A6A6W1X4</accession>
<organism evidence="1 2">
    <name type="scientific">Pseudovirgaria hyperparasitica</name>
    <dbReference type="NCBI Taxonomy" id="470096"/>
    <lineage>
        <taxon>Eukaryota</taxon>
        <taxon>Fungi</taxon>
        <taxon>Dikarya</taxon>
        <taxon>Ascomycota</taxon>
        <taxon>Pezizomycotina</taxon>
        <taxon>Dothideomycetes</taxon>
        <taxon>Dothideomycetes incertae sedis</taxon>
        <taxon>Acrospermales</taxon>
        <taxon>Acrospermaceae</taxon>
        <taxon>Pseudovirgaria</taxon>
    </lineage>
</organism>
<sequence>MSALLEFVGVCFTFTPPRLQDTWCTDPSTGNATIVCTPHPSTNPTLATMQILRCAPEPSYWIPVGSAVSGDGAILAERTQQPMHTASKLVWLITSKSIINPSGRLLLCTTSAGASTCIDPDIDPPLLTQHESFNQLPAHAHGRAHPMWRGDGPRPVASILFPATQIG</sequence>
<proteinExistence type="predicted"/>
<dbReference type="Proteomes" id="UP000799437">
    <property type="component" value="Unassembled WGS sequence"/>
</dbReference>
<evidence type="ECO:0000313" key="2">
    <source>
        <dbReference type="Proteomes" id="UP000799437"/>
    </source>
</evidence>
<dbReference type="GeneID" id="54486782"/>
<dbReference type="AlphaFoldDB" id="A0A6A6W1X4"/>
<dbReference type="RefSeq" id="XP_033597492.1">
    <property type="nucleotide sequence ID" value="XM_033745728.1"/>
</dbReference>
<protein>
    <submittedName>
        <fullName evidence="1">Uncharacterized protein</fullName>
    </submittedName>
</protein>
<dbReference type="EMBL" id="ML996578">
    <property type="protein sequence ID" value="KAF2755041.1"/>
    <property type="molecule type" value="Genomic_DNA"/>
</dbReference>
<reference evidence="1" key="1">
    <citation type="journal article" date="2020" name="Stud. Mycol.">
        <title>101 Dothideomycetes genomes: a test case for predicting lifestyles and emergence of pathogens.</title>
        <authorList>
            <person name="Haridas S."/>
            <person name="Albert R."/>
            <person name="Binder M."/>
            <person name="Bloem J."/>
            <person name="Labutti K."/>
            <person name="Salamov A."/>
            <person name="Andreopoulos B."/>
            <person name="Baker S."/>
            <person name="Barry K."/>
            <person name="Bills G."/>
            <person name="Bluhm B."/>
            <person name="Cannon C."/>
            <person name="Castanera R."/>
            <person name="Culley D."/>
            <person name="Daum C."/>
            <person name="Ezra D."/>
            <person name="Gonzalez J."/>
            <person name="Henrissat B."/>
            <person name="Kuo A."/>
            <person name="Liang C."/>
            <person name="Lipzen A."/>
            <person name="Lutzoni F."/>
            <person name="Magnuson J."/>
            <person name="Mondo S."/>
            <person name="Nolan M."/>
            <person name="Ohm R."/>
            <person name="Pangilinan J."/>
            <person name="Park H.-J."/>
            <person name="Ramirez L."/>
            <person name="Alfaro M."/>
            <person name="Sun H."/>
            <person name="Tritt A."/>
            <person name="Yoshinaga Y."/>
            <person name="Zwiers L.-H."/>
            <person name="Turgeon B."/>
            <person name="Goodwin S."/>
            <person name="Spatafora J."/>
            <person name="Crous P."/>
            <person name="Grigoriev I."/>
        </authorList>
    </citation>
    <scope>NUCLEOTIDE SEQUENCE</scope>
    <source>
        <strain evidence="1">CBS 121739</strain>
    </source>
</reference>
<gene>
    <name evidence="1" type="ORF">EJ05DRAFT_488599</name>
</gene>
<name>A0A6A6W1X4_9PEZI</name>
<evidence type="ECO:0000313" key="1">
    <source>
        <dbReference type="EMBL" id="KAF2755041.1"/>
    </source>
</evidence>